<protein>
    <submittedName>
        <fullName evidence="2">Uncharacterized protein</fullName>
    </submittedName>
</protein>
<dbReference type="RefSeq" id="WP_272860064.1">
    <property type="nucleotide sequence ID" value="NZ_CP067134.1"/>
</dbReference>
<dbReference type="InterPro" id="IPR011044">
    <property type="entry name" value="Quino_amine_DH_bsu"/>
</dbReference>
<feature type="signal peptide" evidence="1">
    <location>
        <begin position="1"/>
        <end position="18"/>
    </location>
</feature>
<gene>
    <name evidence="2" type="ORF">JHW45_06195</name>
</gene>
<dbReference type="EMBL" id="CP067134">
    <property type="protein sequence ID" value="WCR11945.1"/>
    <property type="molecule type" value="Genomic_DNA"/>
</dbReference>
<dbReference type="Gene3D" id="2.130.10.10">
    <property type="entry name" value="YVTN repeat-like/Quinoprotein amine dehydrogenase"/>
    <property type="match status" value="1"/>
</dbReference>
<name>A0ABY7SY21_9RHOB</name>
<dbReference type="InterPro" id="IPR015943">
    <property type="entry name" value="WD40/YVTN_repeat-like_dom_sf"/>
</dbReference>
<evidence type="ECO:0000313" key="3">
    <source>
        <dbReference type="Proteomes" id="UP001218412"/>
    </source>
</evidence>
<proteinExistence type="predicted"/>
<keyword evidence="1" id="KW-0732">Signal</keyword>
<sequence length="588" mass="60900">MRRLICAFVAMLATPAMAEDLQPALSGIVSFTTLDGAPLERPVPGEPFDVTVTIQNRLGADPPAGLQLAGWLRPVEDDNISCTEAARSFLATGRLPRGALKLNGVLIATASEDGAFTIADPEIDLASANLLGAARLAEPPASLTADVEGRRLLATLADRGEVLSIAVPTAVATVLADGLDRPTVAYPAARGSVWALEAGRHRLTHIAPDGRRHVAAVGVDRLEMAPEGDRLAVSGPGGAALRDAVTGKLQISTDDPADHAIPLADPKGTFGLAALSGQGVEIRYTDAPELAVAVSLPAPATRLAAGLGGRWILAYDASGQAPVALIDVARARVVQTIATPGAVSEIAFTDRAAYLMTADQSRVGVLDLAAIRPERAAALREVMLGQARAVPLDHAGYLAPLWPQPGMIAVHAESFTGFVIHDYSTMGDAPPMSAIRLRGGVPHRVAGFDRSFREVEPGVFRTTAMLPGPGLFELVTTTGIGALSFCAPLAPTEGIVATAAPGRLLAEPIDARHVRLTFRGGDGAPVGDVVFSVLVSGLATPWRDAVTLRSDAAGQALDLLALPAGGPVVIAARGRDGHLFHPLVLERP</sequence>
<evidence type="ECO:0000256" key="1">
    <source>
        <dbReference type="SAM" id="SignalP"/>
    </source>
</evidence>
<dbReference type="Proteomes" id="UP001218412">
    <property type="component" value="Chromosome"/>
</dbReference>
<keyword evidence="3" id="KW-1185">Reference proteome</keyword>
<dbReference type="SUPFAM" id="SSF50969">
    <property type="entry name" value="YVTN repeat-like/Quinoprotein amine dehydrogenase"/>
    <property type="match status" value="1"/>
</dbReference>
<organism evidence="2 3">
    <name type="scientific">Paracoccus stylophorae</name>
    <dbReference type="NCBI Taxonomy" id="659350"/>
    <lineage>
        <taxon>Bacteria</taxon>
        <taxon>Pseudomonadati</taxon>
        <taxon>Pseudomonadota</taxon>
        <taxon>Alphaproteobacteria</taxon>
        <taxon>Rhodobacterales</taxon>
        <taxon>Paracoccaceae</taxon>
        <taxon>Paracoccus</taxon>
    </lineage>
</organism>
<feature type="chain" id="PRO_5046683511" evidence="1">
    <location>
        <begin position="19"/>
        <end position="588"/>
    </location>
</feature>
<reference evidence="2 3" key="1">
    <citation type="submission" date="2021-01" db="EMBL/GenBank/DDBJ databases">
        <title>Biogeographic distribution of Paracoccus.</title>
        <authorList>
            <person name="Hollensteiner J."/>
            <person name="Leineberger J."/>
            <person name="Brinkhoff T."/>
            <person name="Daniel R."/>
        </authorList>
    </citation>
    <scope>NUCLEOTIDE SEQUENCE [LARGE SCALE GENOMIC DNA]</scope>
    <source>
        <strain evidence="2 3">LMG25392</strain>
    </source>
</reference>
<evidence type="ECO:0000313" key="2">
    <source>
        <dbReference type="EMBL" id="WCR11945.1"/>
    </source>
</evidence>
<accession>A0ABY7SY21</accession>